<organism evidence="2 3">
    <name type="scientific">Magallana gigas</name>
    <name type="common">Pacific oyster</name>
    <name type="synonym">Crassostrea gigas</name>
    <dbReference type="NCBI Taxonomy" id="29159"/>
    <lineage>
        <taxon>Eukaryota</taxon>
        <taxon>Metazoa</taxon>
        <taxon>Spiralia</taxon>
        <taxon>Lophotrochozoa</taxon>
        <taxon>Mollusca</taxon>
        <taxon>Bivalvia</taxon>
        <taxon>Autobranchia</taxon>
        <taxon>Pteriomorphia</taxon>
        <taxon>Ostreida</taxon>
        <taxon>Ostreoidea</taxon>
        <taxon>Ostreidae</taxon>
        <taxon>Magallana</taxon>
    </lineage>
</organism>
<protein>
    <submittedName>
        <fullName evidence="2">Uncharacterized protein</fullName>
    </submittedName>
</protein>
<dbReference type="EnsemblMetazoa" id="G17764.1">
    <property type="protein sequence ID" value="G17764.1:cds"/>
    <property type="gene ID" value="G17764"/>
</dbReference>
<feature type="region of interest" description="Disordered" evidence="1">
    <location>
        <begin position="1"/>
        <end position="120"/>
    </location>
</feature>
<reference evidence="2" key="1">
    <citation type="submission" date="2022-08" db="UniProtKB">
        <authorList>
            <consortium name="EnsemblMetazoa"/>
        </authorList>
    </citation>
    <scope>IDENTIFICATION</scope>
    <source>
        <strain evidence="2">05x7-T-G4-1.051#20</strain>
    </source>
</reference>
<evidence type="ECO:0000256" key="1">
    <source>
        <dbReference type="SAM" id="MobiDB-lite"/>
    </source>
</evidence>
<evidence type="ECO:0000313" key="2">
    <source>
        <dbReference type="EnsemblMetazoa" id="G17764.1:cds"/>
    </source>
</evidence>
<dbReference type="Proteomes" id="UP000005408">
    <property type="component" value="Unassembled WGS sequence"/>
</dbReference>
<sequence length="183" mass="20534">MSLESTTSEESTTSSQEGLEEDWYREAVSSSSSEDGENHVICTKSRNKSHQPALPSSFPEKKKAVHTTSPYPRKPRQAMKRVRDQENRHRPQTNAADSPIKCSPTKHVDAEIGPHTSQESPKKLREVFSVHHFLSESDINSEGEATKTYTIPAKHVSRYVIPGEVVPTAFAKTKIKTKESKIY</sequence>
<name>A0A8W8J853_MAGGI</name>
<proteinExistence type="predicted"/>
<keyword evidence="3" id="KW-1185">Reference proteome</keyword>
<dbReference type="AlphaFoldDB" id="A0A8W8J853"/>
<accession>A0A8W8J853</accession>
<evidence type="ECO:0000313" key="3">
    <source>
        <dbReference type="Proteomes" id="UP000005408"/>
    </source>
</evidence>
<feature type="compositionally biased region" description="Low complexity" evidence="1">
    <location>
        <begin position="1"/>
        <end position="17"/>
    </location>
</feature>